<feature type="region of interest" description="Disordered" evidence="1">
    <location>
        <begin position="67"/>
        <end position="88"/>
    </location>
</feature>
<feature type="region of interest" description="Disordered" evidence="1">
    <location>
        <begin position="182"/>
        <end position="229"/>
    </location>
</feature>
<dbReference type="Proteomes" id="UP000003688">
    <property type="component" value="Unassembled WGS sequence"/>
</dbReference>
<keyword evidence="2" id="KW-0472">Membrane</keyword>
<evidence type="ECO:0000313" key="4">
    <source>
        <dbReference type="Proteomes" id="UP000003688"/>
    </source>
</evidence>
<accession>B9XIY3</accession>
<sequence>MSANIVELISHQIGGNTNRLSSLLGESPERTQHLAGAAIPTLLAGLTHVASTPEGAHRVQNAINEQEPDQETNFASRLTESSSMNPEASSNMLTNLFGAGLSSNLVAILGRFTGVRSSSVSGLLGSIAPLALGLIGKESKSMGGGASGITSYLNSQKSNIMGAMPSGLSTILGSIPGFGAATQPTTPATPTTRVEPELTHAGASPSLSGASAGSASGSRAETGHGRERTSPTRWLIPLILLAIVLWALYAWNRSRRTPATTEPGTMTEPATRTTLPAAGTTVPNASALSSGLQDTLTSATSTLGGITDANSAQQAVPQLNQISDKLNSMKSQMDLLPASAKPTVMNAAQPYTTKIQDLSAKVRAMPGVGEKIGPTLDKLDASVSSLKQSQ</sequence>
<dbReference type="InterPro" id="IPR009282">
    <property type="entry name" value="DUF937"/>
</dbReference>
<reference evidence="3 4" key="1">
    <citation type="journal article" date="2011" name="J. Bacteriol.">
        <title>Genome sequence of 'Pedosphaera parvula' Ellin514, an aerobic Verrucomicrobial isolate from pasture soil.</title>
        <authorList>
            <person name="Kant R."/>
            <person name="van Passel M.W."/>
            <person name="Sangwan P."/>
            <person name="Palva A."/>
            <person name="Lucas S."/>
            <person name="Copeland A."/>
            <person name="Lapidus A."/>
            <person name="Glavina Del Rio T."/>
            <person name="Dalin E."/>
            <person name="Tice H."/>
            <person name="Bruce D."/>
            <person name="Goodwin L."/>
            <person name="Pitluck S."/>
            <person name="Chertkov O."/>
            <person name="Larimer F.W."/>
            <person name="Land M.L."/>
            <person name="Hauser L."/>
            <person name="Brettin T.S."/>
            <person name="Detter J.C."/>
            <person name="Han S."/>
            <person name="de Vos W.M."/>
            <person name="Janssen P.H."/>
            <person name="Smidt H."/>
        </authorList>
    </citation>
    <scope>NUCLEOTIDE SEQUENCE [LARGE SCALE GENOMIC DNA]</scope>
    <source>
        <strain evidence="3 4">Ellin514</strain>
    </source>
</reference>
<protein>
    <recommendedName>
        <fullName evidence="5">DUF937 domain-containing protein</fullName>
    </recommendedName>
</protein>
<keyword evidence="2" id="KW-0812">Transmembrane</keyword>
<organism evidence="3 4">
    <name type="scientific">Pedosphaera parvula (strain Ellin514)</name>
    <dbReference type="NCBI Taxonomy" id="320771"/>
    <lineage>
        <taxon>Bacteria</taxon>
        <taxon>Pseudomonadati</taxon>
        <taxon>Verrucomicrobiota</taxon>
        <taxon>Pedosphaerae</taxon>
        <taxon>Pedosphaerales</taxon>
        <taxon>Pedosphaeraceae</taxon>
        <taxon>Pedosphaera</taxon>
    </lineage>
</organism>
<evidence type="ECO:0000256" key="1">
    <source>
        <dbReference type="SAM" id="MobiDB-lite"/>
    </source>
</evidence>
<dbReference type="Pfam" id="PF06078">
    <property type="entry name" value="DUF937"/>
    <property type="match status" value="1"/>
</dbReference>
<keyword evidence="2" id="KW-1133">Transmembrane helix</keyword>
<feature type="transmembrane region" description="Helical" evidence="2">
    <location>
        <begin position="234"/>
        <end position="251"/>
    </location>
</feature>
<keyword evidence="4" id="KW-1185">Reference proteome</keyword>
<dbReference type="RefSeq" id="WP_007415776.1">
    <property type="nucleotide sequence ID" value="NZ_ABOX02000019.1"/>
</dbReference>
<dbReference type="AlphaFoldDB" id="B9XIY3"/>
<feature type="compositionally biased region" description="Polar residues" evidence="1">
    <location>
        <begin position="71"/>
        <end position="88"/>
    </location>
</feature>
<feature type="compositionally biased region" description="Low complexity" evidence="1">
    <location>
        <begin position="182"/>
        <end position="192"/>
    </location>
</feature>
<comment type="caution">
    <text evidence="3">The sequence shown here is derived from an EMBL/GenBank/DDBJ whole genome shotgun (WGS) entry which is preliminary data.</text>
</comment>
<feature type="compositionally biased region" description="Low complexity" evidence="1">
    <location>
        <begin position="201"/>
        <end position="220"/>
    </location>
</feature>
<evidence type="ECO:0000313" key="3">
    <source>
        <dbReference type="EMBL" id="EEF60210.1"/>
    </source>
</evidence>
<proteinExistence type="predicted"/>
<name>B9XIY3_PEDPL</name>
<evidence type="ECO:0000256" key="2">
    <source>
        <dbReference type="SAM" id="Phobius"/>
    </source>
</evidence>
<dbReference type="EMBL" id="ABOX02000019">
    <property type="protein sequence ID" value="EEF60210.1"/>
    <property type="molecule type" value="Genomic_DNA"/>
</dbReference>
<evidence type="ECO:0008006" key="5">
    <source>
        <dbReference type="Google" id="ProtNLM"/>
    </source>
</evidence>
<dbReference type="STRING" id="320771.Cflav_PD3269"/>
<gene>
    <name evidence="3" type="ORF">Cflav_PD3269</name>
</gene>